<evidence type="ECO:0000256" key="1">
    <source>
        <dbReference type="SAM" id="MobiDB-lite"/>
    </source>
</evidence>
<sequence>MKRSVAGTRPRDDGACGGIAPGWPVAALGDAERGWRGQDGGGGGGGGGGGKGGEEGRSVRGWRPATTGLPRGRRSVACRMMPPETRRRRTIIFCTGSDGLDATPDFVVKGRGRRRRRRRRRNIHHCVTNESEPGSTRRHMHNLKCLCVARGCRIRRRISGPQ</sequence>
<comment type="caution">
    <text evidence="2">The sequence shown here is derived from an EMBL/GenBank/DDBJ whole genome shotgun (WGS) entry which is preliminary data.</text>
</comment>
<dbReference type="EMBL" id="CAUYUJ010016389">
    <property type="protein sequence ID" value="CAK0864665.1"/>
    <property type="molecule type" value="Genomic_DNA"/>
</dbReference>
<gene>
    <name evidence="2" type="ORF">PCOR1329_LOCUS52479</name>
</gene>
<organism evidence="2 3">
    <name type="scientific">Prorocentrum cordatum</name>
    <dbReference type="NCBI Taxonomy" id="2364126"/>
    <lineage>
        <taxon>Eukaryota</taxon>
        <taxon>Sar</taxon>
        <taxon>Alveolata</taxon>
        <taxon>Dinophyceae</taxon>
        <taxon>Prorocentrales</taxon>
        <taxon>Prorocentraceae</taxon>
        <taxon>Prorocentrum</taxon>
    </lineage>
</organism>
<accession>A0ABN9UWY3</accession>
<protein>
    <submittedName>
        <fullName evidence="2">Uncharacterized protein</fullName>
    </submittedName>
</protein>
<feature type="compositionally biased region" description="Gly residues" evidence="1">
    <location>
        <begin position="37"/>
        <end position="51"/>
    </location>
</feature>
<proteinExistence type="predicted"/>
<feature type="region of interest" description="Disordered" evidence="1">
    <location>
        <begin position="111"/>
        <end position="135"/>
    </location>
</feature>
<name>A0ABN9UWY3_9DINO</name>
<feature type="compositionally biased region" description="Basic residues" evidence="1">
    <location>
        <begin position="111"/>
        <end position="124"/>
    </location>
</feature>
<keyword evidence="3" id="KW-1185">Reference proteome</keyword>
<evidence type="ECO:0000313" key="3">
    <source>
        <dbReference type="Proteomes" id="UP001189429"/>
    </source>
</evidence>
<reference evidence="2" key="1">
    <citation type="submission" date="2023-10" db="EMBL/GenBank/DDBJ databases">
        <authorList>
            <person name="Chen Y."/>
            <person name="Shah S."/>
            <person name="Dougan E. K."/>
            <person name="Thang M."/>
            <person name="Chan C."/>
        </authorList>
    </citation>
    <scope>NUCLEOTIDE SEQUENCE [LARGE SCALE GENOMIC DNA]</scope>
</reference>
<evidence type="ECO:0000313" key="2">
    <source>
        <dbReference type="EMBL" id="CAK0864665.1"/>
    </source>
</evidence>
<dbReference type="Proteomes" id="UP001189429">
    <property type="component" value="Unassembled WGS sequence"/>
</dbReference>
<feature type="region of interest" description="Disordered" evidence="1">
    <location>
        <begin position="1"/>
        <end position="70"/>
    </location>
</feature>